<feature type="compositionally biased region" description="Polar residues" evidence="2">
    <location>
        <begin position="275"/>
        <end position="290"/>
    </location>
</feature>
<feature type="region of interest" description="Disordered" evidence="2">
    <location>
        <begin position="268"/>
        <end position="551"/>
    </location>
</feature>
<organism evidence="4">
    <name type="scientific">Salvia splendens</name>
    <name type="common">Scarlet sage</name>
    <dbReference type="NCBI Taxonomy" id="180675"/>
    <lineage>
        <taxon>Eukaryota</taxon>
        <taxon>Viridiplantae</taxon>
        <taxon>Streptophyta</taxon>
        <taxon>Embryophyta</taxon>
        <taxon>Tracheophyta</taxon>
        <taxon>Spermatophyta</taxon>
        <taxon>Magnoliopsida</taxon>
        <taxon>eudicotyledons</taxon>
        <taxon>Gunneridae</taxon>
        <taxon>Pentapetalae</taxon>
        <taxon>asterids</taxon>
        <taxon>lamiids</taxon>
        <taxon>Lamiales</taxon>
        <taxon>Lamiaceae</taxon>
        <taxon>Nepetoideae</taxon>
        <taxon>Mentheae</taxon>
        <taxon>Salviinae</taxon>
        <taxon>Salvia</taxon>
        <taxon>Salvia subgen. Calosphace</taxon>
        <taxon>core Calosphace</taxon>
    </lineage>
</organism>
<name>A0A8X8WK95_SALSN</name>
<dbReference type="PANTHER" id="PTHR31805:SF14">
    <property type="entry name" value="RECEPTOR-LIKE KINASE, PUTATIVE (DUF1421)-RELATED"/>
    <property type="match status" value="1"/>
</dbReference>
<gene>
    <name evidence="4" type="ORF">SASPL_142062</name>
</gene>
<dbReference type="Proteomes" id="UP000298416">
    <property type="component" value="Unassembled WGS sequence"/>
</dbReference>
<evidence type="ECO:0000256" key="1">
    <source>
        <dbReference type="SAM" id="Coils"/>
    </source>
</evidence>
<feature type="compositionally biased region" description="Pro residues" evidence="2">
    <location>
        <begin position="427"/>
        <end position="438"/>
    </location>
</feature>
<feature type="compositionally biased region" description="Gly residues" evidence="2">
    <location>
        <begin position="533"/>
        <end position="547"/>
    </location>
</feature>
<evidence type="ECO:0000259" key="3">
    <source>
        <dbReference type="Pfam" id="PF07223"/>
    </source>
</evidence>
<feature type="compositionally biased region" description="Pro residues" evidence="2">
    <location>
        <begin position="367"/>
        <end position="391"/>
    </location>
</feature>
<feature type="compositionally biased region" description="Pro residues" evidence="2">
    <location>
        <begin position="293"/>
        <end position="305"/>
    </location>
</feature>
<feature type="compositionally biased region" description="Low complexity" evidence="2">
    <location>
        <begin position="462"/>
        <end position="475"/>
    </location>
</feature>
<reference evidence="4" key="2">
    <citation type="submission" date="2020-08" db="EMBL/GenBank/DDBJ databases">
        <title>Plant Genome Project.</title>
        <authorList>
            <person name="Zhang R.-G."/>
        </authorList>
    </citation>
    <scope>NUCLEOTIDE SEQUENCE</scope>
    <source>
        <strain evidence="4">Huo1</strain>
        <tissue evidence="4">Leaf</tissue>
    </source>
</reference>
<dbReference type="PANTHER" id="PTHR31805">
    <property type="entry name" value="RECEPTOR-LIKE KINASE, PUTATIVE (DUF1421)-RELATED"/>
    <property type="match status" value="1"/>
</dbReference>
<sequence length="607" mass="66104">MNHSSASQYMDKQIMDLSNSQTNITSNNGGGGAELIDFMNRPAEKKEDIVPSYDFMPIRPAVAASSSSPKASRSNFDSDNDDPPLRTWNSVDSKANSSSIRVYFSKHKLLALRFCYYEYLRRIGLFCLIFQNYSSLDVDEPGKFVSVKNNKTGNAPPLEGTFVSDIEKMMKKHMENLMHTIDNMSSRLSQLETRTRNLEHSIDELKISAGNNHGAIDGKMRLLENILTEVHSGVKVVRDKQDIFEAQLQIAKLQLPKAEQVESKINAQPDPMQTGVPTQHQFSSVPMTQTPPALLPPNAPLPPPQQNIQPQVQPPNQFPQNQIPPGSQRDSYFNPNPPSQTPENPNQQYQTPENPNQQYQSQQQLAAPPPPQHQYQPPPQTQYTQPPPPSQPHSSFSPVSPSMPQPPIGHHSEEALHMPSQNYPMSSRPPPSVPPTGVAPPASAQYYGLTPNVYEPPPTSRPGSGYSGSFGPPQGLGEPYSYGSTPSQYGTSSSMKPQQLSSPGMGQSGGGSGYPQLPTARILPQALPTASAVGGGPGADSGTGGSGNRVPIDDVVDRVTNMGFSREQVKATVRKLTENGQAVDLNVVLDKLMNEGDGQGPRGWFGR</sequence>
<keyword evidence="1" id="KW-0175">Coiled coil</keyword>
<dbReference type="InterPro" id="IPR010820">
    <property type="entry name" value="DUF1421"/>
</dbReference>
<feature type="coiled-coil region" evidence="1">
    <location>
        <begin position="174"/>
        <end position="208"/>
    </location>
</feature>
<evidence type="ECO:0000313" key="4">
    <source>
        <dbReference type="EMBL" id="KAG6395929.1"/>
    </source>
</evidence>
<feature type="compositionally biased region" description="Polar residues" evidence="2">
    <location>
        <begin position="341"/>
        <end position="354"/>
    </location>
</feature>
<feature type="region of interest" description="Disordered" evidence="2">
    <location>
        <begin position="64"/>
        <end position="91"/>
    </location>
</feature>
<feature type="compositionally biased region" description="Polar residues" evidence="2">
    <location>
        <begin position="482"/>
        <end position="496"/>
    </location>
</feature>
<dbReference type="AlphaFoldDB" id="A0A8X8WK95"/>
<feature type="compositionally biased region" description="Low complexity" evidence="2">
    <location>
        <begin position="64"/>
        <end position="74"/>
    </location>
</feature>
<proteinExistence type="predicted"/>
<comment type="caution">
    <text evidence="4">The sequence shown here is derived from an EMBL/GenBank/DDBJ whole genome shotgun (WGS) entry which is preliminary data.</text>
</comment>
<dbReference type="Pfam" id="PF07223">
    <property type="entry name" value="DUF1421"/>
    <property type="match status" value="1"/>
</dbReference>
<protein>
    <recommendedName>
        <fullName evidence="3">DUF1421 domain-containing protein</fullName>
    </recommendedName>
</protein>
<dbReference type="EMBL" id="PNBA02000016">
    <property type="protein sequence ID" value="KAG6395929.1"/>
    <property type="molecule type" value="Genomic_DNA"/>
</dbReference>
<evidence type="ECO:0000313" key="5">
    <source>
        <dbReference type="Proteomes" id="UP000298416"/>
    </source>
</evidence>
<feature type="compositionally biased region" description="Low complexity" evidence="2">
    <location>
        <begin position="355"/>
        <end position="366"/>
    </location>
</feature>
<reference evidence="4" key="1">
    <citation type="submission" date="2018-01" db="EMBL/GenBank/DDBJ databases">
        <authorList>
            <person name="Mao J.F."/>
        </authorList>
    </citation>
    <scope>NUCLEOTIDE SEQUENCE</scope>
    <source>
        <strain evidence="4">Huo1</strain>
        <tissue evidence="4">Leaf</tissue>
    </source>
</reference>
<keyword evidence="5" id="KW-1185">Reference proteome</keyword>
<feature type="domain" description="DUF1421" evidence="3">
    <location>
        <begin position="552"/>
        <end position="595"/>
    </location>
</feature>
<accession>A0A8X8WK95</accession>
<evidence type="ECO:0000256" key="2">
    <source>
        <dbReference type="SAM" id="MobiDB-lite"/>
    </source>
</evidence>